<evidence type="ECO:0000256" key="4">
    <source>
        <dbReference type="ARBA" id="ARBA00023004"/>
    </source>
</evidence>
<dbReference type="RefSeq" id="WP_052545911.1">
    <property type="nucleotide sequence ID" value="NZ_JMCC02000001.1"/>
</dbReference>
<evidence type="ECO:0000256" key="3">
    <source>
        <dbReference type="ARBA" id="ARBA00022723"/>
    </source>
</evidence>
<dbReference type="SMART" id="SM00729">
    <property type="entry name" value="Elp3"/>
    <property type="match status" value="1"/>
</dbReference>
<dbReference type="Proteomes" id="UP000031599">
    <property type="component" value="Unassembled WGS sequence"/>
</dbReference>
<gene>
    <name evidence="7" type="ORF">DB30_00064</name>
</gene>
<evidence type="ECO:0000259" key="6">
    <source>
        <dbReference type="SMART" id="SM00729"/>
    </source>
</evidence>
<dbReference type="SFLD" id="SFLDG01082">
    <property type="entry name" value="B12-binding_domain_containing"/>
    <property type="match status" value="1"/>
</dbReference>
<evidence type="ECO:0000256" key="2">
    <source>
        <dbReference type="ARBA" id="ARBA00022691"/>
    </source>
</evidence>
<organism evidence="7 8">
    <name type="scientific">Enhygromyxa salina</name>
    <dbReference type="NCBI Taxonomy" id="215803"/>
    <lineage>
        <taxon>Bacteria</taxon>
        <taxon>Pseudomonadati</taxon>
        <taxon>Myxococcota</taxon>
        <taxon>Polyangia</taxon>
        <taxon>Nannocystales</taxon>
        <taxon>Nannocystaceae</taxon>
        <taxon>Enhygromyxa</taxon>
    </lineage>
</organism>
<dbReference type="AlphaFoldDB" id="A0A0C2DDM5"/>
<dbReference type="Gene3D" id="3.80.30.20">
    <property type="entry name" value="tm_1862 like domain"/>
    <property type="match status" value="1"/>
</dbReference>
<dbReference type="PANTHER" id="PTHR43409">
    <property type="entry name" value="ANAEROBIC MAGNESIUM-PROTOPORPHYRIN IX MONOMETHYL ESTER CYCLASE-RELATED"/>
    <property type="match status" value="1"/>
</dbReference>
<comment type="caution">
    <text evidence="7">The sequence shown here is derived from an EMBL/GenBank/DDBJ whole genome shotgun (WGS) entry which is preliminary data.</text>
</comment>
<dbReference type="InterPro" id="IPR058240">
    <property type="entry name" value="rSAM_sf"/>
</dbReference>
<name>A0A0C2DDM5_9BACT</name>
<dbReference type="InterPro" id="IPR007197">
    <property type="entry name" value="rSAM"/>
</dbReference>
<dbReference type="InterPro" id="IPR023404">
    <property type="entry name" value="rSAM_horseshoe"/>
</dbReference>
<proteinExistence type="predicted"/>
<dbReference type="InterPro" id="IPR006638">
    <property type="entry name" value="Elp3/MiaA/NifB-like_rSAM"/>
</dbReference>
<evidence type="ECO:0000256" key="1">
    <source>
        <dbReference type="ARBA" id="ARBA00001966"/>
    </source>
</evidence>
<dbReference type="EMBL" id="JMCC02000001">
    <property type="protein sequence ID" value="KIG19555.1"/>
    <property type="molecule type" value="Genomic_DNA"/>
</dbReference>
<keyword evidence="2" id="KW-0949">S-adenosyl-L-methionine</keyword>
<dbReference type="GO" id="GO:0051536">
    <property type="term" value="F:iron-sulfur cluster binding"/>
    <property type="evidence" value="ECO:0007669"/>
    <property type="project" value="UniProtKB-KW"/>
</dbReference>
<evidence type="ECO:0000256" key="5">
    <source>
        <dbReference type="ARBA" id="ARBA00023014"/>
    </source>
</evidence>
<feature type="domain" description="Elp3/MiaA/NifB-like radical SAM core" evidence="6">
    <location>
        <begin position="189"/>
        <end position="404"/>
    </location>
</feature>
<comment type="cofactor">
    <cofactor evidence="1">
        <name>[4Fe-4S] cluster</name>
        <dbReference type="ChEBI" id="CHEBI:49883"/>
    </cofactor>
</comment>
<dbReference type="InterPro" id="IPR051198">
    <property type="entry name" value="BchE-like"/>
</dbReference>
<dbReference type="SUPFAM" id="SSF102114">
    <property type="entry name" value="Radical SAM enzymes"/>
    <property type="match status" value="1"/>
</dbReference>
<dbReference type="GO" id="GO:0046872">
    <property type="term" value="F:metal ion binding"/>
    <property type="evidence" value="ECO:0007669"/>
    <property type="project" value="UniProtKB-KW"/>
</dbReference>
<evidence type="ECO:0000313" key="8">
    <source>
        <dbReference type="Proteomes" id="UP000031599"/>
    </source>
</evidence>
<dbReference type="GO" id="GO:0003824">
    <property type="term" value="F:catalytic activity"/>
    <property type="evidence" value="ECO:0007669"/>
    <property type="project" value="InterPro"/>
</dbReference>
<keyword evidence="4" id="KW-0408">Iron</keyword>
<keyword evidence="3" id="KW-0479">Metal-binding</keyword>
<dbReference type="Pfam" id="PF04055">
    <property type="entry name" value="Radical_SAM"/>
    <property type="match status" value="1"/>
</dbReference>
<protein>
    <recommendedName>
        <fullName evidence="6">Elp3/MiaA/NifB-like radical SAM core domain-containing protein</fullName>
    </recommendedName>
</protein>
<evidence type="ECO:0000313" key="7">
    <source>
        <dbReference type="EMBL" id="KIG19555.1"/>
    </source>
</evidence>
<keyword evidence="5" id="KW-0411">Iron-sulfur</keyword>
<reference evidence="7 8" key="1">
    <citation type="submission" date="2014-12" db="EMBL/GenBank/DDBJ databases">
        <title>Genome assembly of Enhygromyxa salina DSM 15201.</title>
        <authorList>
            <person name="Sharma G."/>
            <person name="Subramanian S."/>
        </authorList>
    </citation>
    <scope>NUCLEOTIDE SEQUENCE [LARGE SCALE GENOMIC DNA]</scope>
    <source>
        <strain evidence="7 8">DSM 15201</strain>
    </source>
</reference>
<accession>A0A0C2DDM5</accession>
<sequence>MDVVLLTSILSNTNRLYRPWGPYQLAWYLREHGYQVQVLDFLHKYEKSKILAMVSKFIGPETKIVGWNCMFMPGDEKWWIKLICEEIIPVLRRRFPHVNFVTGGAAVHQVNRLYRNRRVFDYLFYGHAEDTLLAFCEHVYRGKSLPDTEIVLGNKVIRETVPLLQLRKRFQIEECAHVWHERDCIAPGESLPIEMARGCIFKCKFCRYPYIGKSKNDFGRRIEFVRDEIIQNHERFGTRNYYMLEDTFNDSNDKVNAFAEMSQQLSFRLGFAAYLRPDLIWSFSGQAEKLRDAGLVSGFLGVESLGEQSSRLIGKAWSGQHARAWLPKLYHDIWQGQVTFRTSLIIGIPPDTREDLYDTHKWAVDNGMPNWKWHVLNVNRDHQSGWISEFDKNADSYGFDWYTEYGKTRWKTSVMTWRDAKNLQAELETLGKPHQMQDCWGLIERGTFGYDLAEDKHLLIVKMDRKDAATRRGQFLDQYYERVMALPA</sequence>
<dbReference type="SFLD" id="SFLDS00029">
    <property type="entry name" value="Radical_SAM"/>
    <property type="match status" value="1"/>
</dbReference>